<dbReference type="InterPro" id="IPR016155">
    <property type="entry name" value="Mopterin_synth/thiamin_S_b"/>
</dbReference>
<protein>
    <submittedName>
        <fullName evidence="1">MoaD/ThiS family protein</fullName>
    </submittedName>
</protein>
<gene>
    <name evidence="1" type="ORF">HKN21_10880</name>
</gene>
<dbReference type="CDD" id="cd17040">
    <property type="entry name" value="Ubl_MoaD_like"/>
    <property type="match status" value="1"/>
</dbReference>
<evidence type="ECO:0000313" key="1">
    <source>
        <dbReference type="EMBL" id="NNF07254.1"/>
    </source>
</evidence>
<reference evidence="1 2" key="1">
    <citation type="submission" date="2020-03" db="EMBL/GenBank/DDBJ databases">
        <title>Metabolic flexibility allows generalist bacteria to become dominant in a frequently disturbed ecosystem.</title>
        <authorList>
            <person name="Chen Y.-J."/>
            <person name="Leung P.M."/>
            <person name="Bay S.K."/>
            <person name="Hugenholtz P."/>
            <person name="Kessler A.J."/>
            <person name="Shelley G."/>
            <person name="Waite D.W."/>
            <person name="Cook P.L."/>
            <person name="Greening C."/>
        </authorList>
    </citation>
    <scope>NUCLEOTIDE SEQUENCE [LARGE SCALE GENOMIC DNA]</scope>
    <source>
        <strain evidence="1">SS_bin_28</strain>
    </source>
</reference>
<dbReference type="SUPFAM" id="SSF54285">
    <property type="entry name" value="MoaD/ThiS"/>
    <property type="match status" value="1"/>
</dbReference>
<dbReference type="EMBL" id="JABDJR010000436">
    <property type="protein sequence ID" value="NNF07254.1"/>
    <property type="molecule type" value="Genomic_DNA"/>
</dbReference>
<dbReference type="Gene3D" id="3.10.20.30">
    <property type="match status" value="1"/>
</dbReference>
<name>A0A7Y2ECD9_UNCEI</name>
<dbReference type="InterPro" id="IPR003749">
    <property type="entry name" value="ThiS/MoaD-like"/>
</dbReference>
<dbReference type="InterPro" id="IPR052045">
    <property type="entry name" value="Sulfur_Carrier/Prot_Modifier"/>
</dbReference>
<comment type="caution">
    <text evidence="1">The sequence shown here is derived from an EMBL/GenBank/DDBJ whole genome shotgun (WGS) entry which is preliminary data.</text>
</comment>
<organism evidence="1 2">
    <name type="scientific">Eiseniibacteriota bacterium</name>
    <dbReference type="NCBI Taxonomy" id="2212470"/>
    <lineage>
        <taxon>Bacteria</taxon>
        <taxon>Candidatus Eiseniibacteriota</taxon>
    </lineage>
</organism>
<dbReference type="AlphaFoldDB" id="A0A7Y2ECD9"/>
<dbReference type="PANTHER" id="PTHR38031">
    <property type="entry name" value="SULFUR CARRIER PROTEIN SLR0821-RELATED"/>
    <property type="match status" value="1"/>
</dbReference>
<accession>A0A7Y2ECD9</accession>
<dbReference type="PANTHER" id="PTHR38031:SF1">
    <property type="entry name" value="SULFUR CARRIER PROTEIN CYSO"/>
    <property type="match status" value="1"/>
</dbReference>
<dbReference type="InterPro" id="IPR012675">
    <property type="entry name" value="Beta-grasp_dom_sf"/>
</dbReference>
<evidence type="ECO:0000313" key="2">
    <source>
        <dbReference type="Proteomes" id="UP000547674"/>
    </source>
</evidence>
<dbReference type="Proteomes" id="UP000547674">
    <property type="component" value="Unassembled WGS sequence"/>
</dbReference>
<dbReference type="Pfam" id="PF02597">
    <property type="entry name" value="ThiS"/>
    <property type="match status" value="1"/>
</dbReference>
<proteinExistence type="predicted"/>
<sequence>MLTVKFTSHLERFLEAPPEELSATTVGEALEQIFEKNPQLKSYILDDQGSVRKHVAIFIDGKMIEDRDHLSDAVSDTKEVFVMQALSGG</sequence>